<proteinExistence type="predicted"/>
<dbReference type="OrthoDB" id="10258608at2759"/>
<protein>
    <submittedName>
        <fullName evidence="1">Uncharacterized protein</fullName>
    </submittedName>
</protein>
<reference evidence="1" key="1">
    <citation type="submission" date="2013-04" db="EMBL/GenBank/DDBJ databases">
        <authorList>
            <person name="Qu J."/>
            <person name="Murali S.C."/>
            <person name="Bandaranaike D."/>
            <person name="Bellair M."/>
            <person name="Blankenburg K."/>
            <person name="Chao H."/>
            <person name="Dinh H."/>
            <person name="Doddapaneni H."/>
            <person name="Downs B."/>
            <person name="Dugan-Rocha S."/>
            <person name="Elkadiri S."/>
            <person name="Gnanaolivu R.D."/>
            <person name="Hernandez B."/>
            <person name="Javaid M."/>
            <person name="Jayaseelan J.C."/>
            <person name="Lee S."/>
            <person name="Li M."/>
            <person name="Ming W."/>
            <person name="Munidasa M."/>
            <person name="Muniz J."/>
            <person name="Nguyen L."/>
            <person name="Ongeri F."/>
            <person name="Osuji N."/>
            <person name="Pu L.-L."/>
            <person name="Puazo M."/>
            <person name="Qu C."/>
            <person name="Quiroz J."/>
            <person name="Raj R."/>
            <person name="Weissenberger G."/>
            <person name="Xin Y."/>
            <person name="Zou X."/>
            <person name="Han Y."/>
            <person name="Richards S."/>
            <person name="Worley K."/>
            <person name="Muzny D."/>
            <person name="Gibbs R."/>
        </authorList>
    </citation>
    <scope>NUCLEOTIDE SEQUENCE</scope>
    <source>
        <strain evidence="1">Sampled in the wild</strain>
    </source>
</reference>
<dbReference type="Proteomes" id="UP000792457">
    <property type="component" value="Unassembled WGS sequence"/>
</dbReference>
<name>A0A8K0K3L4_LADFU</name>
<gene>
    <name evidence="1" type="ORF">J437_LFUL005494</name>
</gene>
<reference evidence="1" key="2">
    <citation type="submission" date="2017-10" db="EMBL/GenBank/DDBJ databases">
        <title>Ladona fulva Genome sequencing and assembly.</title>
        <authorList>
            <person name="Murali S."/>
            <person name="Richards S."/>
            <person name="Bandaranaike D."/>
            <person name="Bellair M."/>
            <person name="Blankenburg K."/>
            <person name="Chao H."/>
            <person name="Dinh H."/>
            <person name="Doddapaneni H."/>
            <person name="Dugan-Rocha S."/>
            <person name="Elkadiri S."/>
            <person name="Gnanaolivu R."/>
            <person name="Hernandez B."/>
            <person name="Skinner E."/>
            <person name="Javaid M."/>
            <person name="Lee S."/>
            <person name="Li M."/>
            <person name="Ming W."/>
            <person name="Munidasa M."/>
            <person name="Muniz J."/>
            <person name="Nguyen L."/>
            <person name="Hughes D."/>
            <person name="Osuji N."/>
            <person name="Pu L.-L."/>
            <person name="Puazo M."/>
            <person name="Qu C."/>
            <person name="Quiroz J."/>
            <person name="Raj R."/>
            <person name="Weissenberger G."/>
            <person name="Xin Y."/>
            <person name="Zou X."/>
            <person name="Han Y."/>
            <person name="Worley K."/>
            <person name="Muzny D."/>
            <person name="Gibbs R."/>
        </authorList>
    </citation>
    <scope>NUCLEOTIDE SEQUENCE</scope>
    <source>
        <strain evidence="1">Sampled in the wild</strain>
    </source>
</reference>
<dbReference type="AlphaFoldDB" id="A0A8K0K3L4"/>
<accession>A0A8K0K3L4</accession>
<evidence type="ECO:0000313" key="2">
    <source>
        <dbReference type="Proteomes" id="UP000792457"/>
    </source>
</evidence>
<organism evidence="1 2">
    <name type="scientific">Ladona fulva</name>
    <name type="common">Scarce chaser dragonfly</name>
    <name type="synonym">Libellula fulva</name>
    <dbReference type="NCBI Taxonomy" id="123851"/>
    <lineage>
        <taxon>Eukaryota</taxon>
        <taxon>Metazoa</taxon>
        <taxon>Ecdysozoa</taxon>
        <taxon>Arthropoda</taxon>
        <taxon>Hexapoda</taxon>
        <taxon>Insecta</taxon>
        <taxon>Pterygota</taxon>
        <taxon>Palaeoptera</taxon>
        <taxon>Odonata</taxon>
        <taxon>Epiprocta</taxon>
        <taxon>Anisoptera</taxon>
        <taxon>Libelluloidea</taxon>
        <taxon>Libellulidae</taxon>
        <taxon>Ladona</taxon>
    </lineage>
</organism>
<evidence type="ECO:0000313" key="1">
    <source>
        <dbReference type="EMBL" id="KAG8226680.1"/>
    </source>
</evidence>
<feature type="non-terminal residue" evidence="1">
    <location>
        <position position="175"/>
    </location>
</feature>
<keyword evidence="2" id="KW-1185">Reference proteome</keyword>
<sequence length="175" mass="19149">MPYPGNGIYIVLGEMSLLLTIMKRGTRWPAHSNQDDEQDSLIKSFNKLKDDLSQVGDLMDLEPKIFLTPFLKVIMSNETTGPVTSAALASVDKFISYGLIAPTGPSVASTVESIAFAVIHAKFVGTDPTHDAVVLMKILQLLRTLMLSPVGVLLSNSSVTEILLSCFRFCFEDRL</sequence>
<comment type="caution">
    <text evidence="1">The sequence shown here is derived from an EMBL/GenBank/DDBJ whole genome shotgun (WGS) entry which is preliminary data.</text>
</comment>
<dbReference type="EMBL" id="KZ308293">
    <property type="protein sequence ID" value="KAG8226680.1"/>
    <property type="molecule type" value="Genomic_DNA"/>
</dbReference>